<evidence type="ECO:0000313" key="2">
    <source>
        <dbReference type="Proteomes" id="UP001251528"/>
    </source>
</evidence>
<dbReference type="AlphaFoldDB" id="A0AAJ0CZD9"/>
<protein>
    <submittedName>
        <fullName evidence="1">Uncharacterized protein</fullName>
    </submittedName>
</protein>
<proteinExistence type="predicted"/>
<gene>
    <name evidence="1" type="ORF">QQS21_001701</name>
</gene>
<dbReference type="InterPro" id="IPR024079">
    <property type="entry name" value="MetalloPept_cat_dom_sf"/>
</dbReference>
<sequence>MIDIFGRMPVHMRSYIRHLVATPGLNDGAAAFTYSNGDCVFESAPALSTMIHETSHSLDWHALPQYSQPFSGTNVWQDNYNQDSNTPTGYGRTNWMEDFAETGMVGVFDKVVPGGFGTLASNWNQIFHQYATYQGYLGDVILPGGSCRNGFANTAPVRKDSGLSSQEVGLKPDVKIMSPNVTIIIPSKESRGASCLYIHVTLHK</sequence>
<comment type="caution">
    <text evidence="1">The sequence shown here is derived from an EMBL/GenBank/DDBJ whole genome shotgun (WGS) entry which is preliminary data.</text>
</comment>
<dbReference type="EMBL" id="JASWJB010000018">
    <property type="protein sequence ID" value="KAK2612275.1"/>
    <property type="molecule type" value="Genomic_DNA"/>
</dbReference>
<dbReference type="Gene3D" id="3.40.390.10">
    <property type="entry name" value="Collagenase (Catalytic Domain)"/>
    <property type="match status" value="1"/>
</dbReference>
<dbReference type="GO" id="GO:0008237">
    <property type="term" value="F:metallopeptidase activity"/>
    <property type="evidence" value="ECO:0007669"/>
    <property type="project" value="InterPro"/>
</dbReference>
<organism evidence="1 2">
    <name type="scientific">Conoideocrella luteorostrata</name>
    <dbReference type="NCBI Taxonomy" id="1105319"/>
    <lineage>
        <taxon>Eukaryota</taxon>
        <taxon>Fungi</taxon>
        <taxon>Dikarya</taxon>
        <taxon>Ascomycota</taxon>
        <taxon>Pezizomycotina</taxon>
        <taxon>Sordariomycetes</taxon>
        <taxon>Hypocreomycetidae</taxon>
        <taxon>Hypocreales</taxon>
        <taxon>Clavicipitaceae</taxon>
        <taxon>Conoideocrella</taxon>
    </lineage>
</organism>
<evidence type="ECO:0000313" key="1">
    <source>
        <dbReference type="EMBL" id="KAK2612275.1"/>
    </source>
</evidence>
<dbReference type="SUPFAM" id="SSF55486">
    <property type="entry name" value="Metalloproteases ('zincins'), catalytic domain"/>
    <property type="match status" value="1"/>
</dbReference>
<name>A0AAJ0CZD9_9HYPO</name>
<dbReference type="Proteomes" id="UP001251528">
    <property type="component" value="Unassembled WGS sequence"/>
</dbReference>
<reference evidence="1" key="1">
    <citation type="submission" date="2023-06" db="EMBL/GenBank/DDBJ databases">
        <title>Conoideocrella luteorostrata (Hypocreales: Clavicipitaceae), a potential biocontrol fungus for elongate hemlock scale in United States Christmas tree production areas.</title>
        <authorList>
            <person name="Barrett H."/>
            <person name="Lovett B."/>
            <person name="Macias A.M."/>
            <person name="Stajich J.E."/>
            <person name="Kasson M.T."/>
        </authorList>
    </citation>
    <scope>NUCLEOTIDE SEQUENCE</scope>
    <source>
        <strain evidence="1">ARSEF 14590</strain>
    </source>
</reference>
<keyword evidence="2" id="KW-1185">Reference proteome</keyword>
<accession>A0AAJ0CZD9</accession>